<dbReference type="VEuPathDB" id="FungiDB:FUN_003757"/>
<dbReference type="VEuPathDB" id="FungiDB:RhiirA1_465715"/>
<feature type="domain" description="DUF6570" evidence="1">
    <location>
        <begin position="49"/>
        <end position="106"/>
    </location>
</feature>
<evidence type="ECO:0000313" key="3">
    <source>
        <dbReference type="Proteomes" id="UP000234323"/>
    </source>
</evidence>
<reference evidence="2 3" key="1">
    <citation type="submission" date="2015-10" db="EMBL/GenBank/DDBJ databases">
        <title>Genome analyses suggest a sexual origin of heterokaryosis in a supposedly ancient asexual fungus.</title>
        <authorList>
            <person name="Ropars J."/>
            <person name="Sedzielewska K."/>
            <person name="Noel J."/>
            <person name="Charron P."/>
            <person name="Farinelli L."/>
            <person name="Marton T."/>
            <person name="Kruger M."/>
            <person name="Pelin A."/>
            <person name="Brachmann A."/>
            <person name="Corradi N."/>
        </authorList>
    </citation>
    <scope>NUCLEOTIDE SEQUENCE [LARGE SCALE GENOMIC DNA]</scope>
    <source>
        <strain evidence="2 3">A4</strain>
    </source>
</reference>
<sequence>MEEITEETVEQRETRLSRECIKETFFRKRDIPEELQGLTEIENLQYDSLDILHTSLNILIVRHQSSNGLTFRDFNVRHSKVAQALYWLKKNNHIYANIVIDEEVLQSLPDNGPTDDQLPQLEETTDEVFDNDNKEAENIDTILFLYRFCLLIKNLQANNTPIMWPNMDRCCIEPAEYFRHIRMEDSQGTFDDVMESTAKRQRFVKQSFNSEQLTVEDVQEMVEKDSHIADKHRGSTHIHGIRKRKGAPSIEWDKIKENEEEMNEMIKYLDSLVTTMNPELGTAPDCHLCQKCTDEIFYDARRLH</sequence>
<dbReference type="Pfam" id="PF20209">
    <property type="entry name" value="DUF6570"/>
    <property type="match status" value="1"/>
</dbReference>
<dbReference type="Proteomes" id="UP000234323">
    <property type="component" value="Unassembled WGS sequence"/>
</dbReference>
<keyword evidence="3" id="KW-1185">Reference proteome</keyword>
<comment type="caution">
    <text evidence="2">The sequence shown here is derived from an EMBL/GenBank/DDBJ whole genome shotgun (WGS) entry which is preliminary data.</text>
</comment>
<dbReference type="VEuPathDB" id="FungiDB:RhiirFUN_006113"/>
<protein>
    <recommendedName>
        <fullName evidence="1">DUF6570 domain-containing protein</fullName>
    </recommendedName>
</protein>
<dbReference type="InterPro" id="IPR046700">
    <property type="entry name" value="DUF6570"/>
</dbReference>
<organism evidence="2 3">
    <name type="scientific">Rhizophagus irregularis</name>
    <dbReference type="NCBI Taxonomy" id="588596"/>
    <lineage>
        <taxon>Eukaryota</taxon>
        <taxon>Fungi</taxon>
        <taxon>Fungi incertae sedis</taxon>
        <taxon>Mucoromycota</taxon>
        <taxon>Glomeromycotina</taxon>
        <taxon>Glomeromycetes</taxon>
        <taxon>Glomerales</taxon>
        <taxon>Glomeraceae</taxon>
        <taxon>Rhizophagus</taxon>
    </lineage>
</organism>
<evidence type="ECO:0000259" key="1">
    <source>
        <dbReference type="Pfam" id="PF20209"/>
    </source>
</evidence>
<name>A0A2I1HB59_9GLOM</name>
<evidence type="ECO:0000313" key="2">
    <source>
        <dbReference type="EMBL" id="PKY56116.1"/>
    </source>
</evidence>
<dbReference type="EMBL" id="LLXI01002069">
    <property type="protein sequence ID" value="PKY56116.1"/>
    <property type="molecule type" value="Genomic_DNA"/>
</dbReference>
<gene>
    <name evidence="2" type="ORF">RhiirA4_476172</name>
</gene>
<accession>A0A2I1HB59</accession>
<dbReference type="AlphaFoldDB" id="A0A2I1HB59"/>
<proteinExistence type="predicted"/>